<dbReference type="SUPFAM" id="SSF56112">
    <property type="entry name" value="Protein kinase-like (PK-like)"/>
    <property type="match status" value="1"/>
</dbReference>
<dbReference type="Proteomes" id="UP000796880">
    <property type="component" value="Unassembled WGS sequence"/>
</dbReference>
<dbReference type="PANTHER" id="PTHR48055:SF55">
    <property type="entry name" value="PROTEIN KINASE DOMAIN-CONTAINING PROTEIN"/>
    <property type="match status" value="1"/>
</dbReference>
<dbReference type="InterPro" id="IPR051564">
    <property type="entry name" value="LRR_receptor-like_kinase"/>
</dbReference>
<dbReference type="AlphaFoldDB" id="A0A8K0HM67"/>
<evidence type="ECO:0000313" key="3">
    <source>
        <dbReference type="Proteomes" id="UP000796880"/>
    </source>
</evidence>
<feature type="compositionally biased region" description="Polar residues" evidence="1">
    <location>
        <begin position="75"/>
        <end position="85"/>
    </location>
</feature>
<reference evidence="2" key="1">
    <citation type="submission" date="2020-03" db="EMBL/GenBank/DDBJ databases">
        <title>A high-quality chromosome-level genome assembly of a woody plant with both climbing and erect habits, Rhamnella rubrinervis.</title>
        <authorList>
            <person name="Lu Z."/>
            <person name="Yang Y."/>
            <person name="Zhu X."/>
            <person name="Sun Y."/>
        </authorList>
    </citation>
    <scope>NUCLEOTIDE SEQUENCE</scope>
    <source>
        <strain evidence="2">BYM</strain>
        <tissue evidence="2">Leaf</tissue>
    </source>
</reference>
<keyword evidence="3" id="KW-1185">Reference proteome</keyword>
<dbReference type="PANTHER" id="PTHR48055">
    <property type="entry name" value="LEUCINE-RICH REPEAT RECEPTOR PROTEIN KINASE EMS1"/>
    <property type="match status" value="1"/>
</dbReference>
<feature type="compositionally biased region" description="Polar residues" evidence="1">
    <location>
        <begin position="240"/>
        <end position="253"/>
    </location>
</feature>
<dbReference type="GO" id="GO:0016020">
    <property type="term" value="C:membrane"/>
    <property type="evidence" value="ECO:0007669"/>
    <property type="project" value="TreeGrafter"/>
</dbReference>
<comment type="caution">
    <text evidence="2">The sequence shown here is derived from an EMBL/GenBank/DDBJ whole genome shotgun (WGS) entry which is preliminary data.</text>
</comment>
<gene>
    <name evidence="2" type="ORF">FNV43_RR05770</name>
</gene>
<protein>
    <submittedName>
        <fullName evidence="2">Uncharacterized protein</fullName>
    </submittedName>
</protein>
<organism evidence="2 3">
    <name type="scientific">Rhamnella rubrinervis</name>
    <dbReference type="NCBI Taxonomy" id="2594499"/>
    <lineage>
        <taxon>Eukaryota</taxon>
        <taxon>Viridiplantae</taxon>
        <taxon>Streptophyta</taxon>
        <taxon>Embryophyta</taxon>
        <taxon>Tracheophyta</taxon>
        <taxon>Spermatophyta</taxon>
        <taxon>Magnoliopsida</taxon>
        <taxon>eudicotyledons</taxon>
        <taxon>Gunneridae</taxon>
        <taxon>Pentapetalae</taxon>
        <taxon>rosids</taxon>
        <taxon>fabids</taxon>
        <taxon>Rosales</taxon>
        <taxon>Rhamnaceae</taxon>
        <taxon>rhamnoid group</taxon>
        <taxon>Rhamneae</taxon>
        <taxon>Rhamnella</taxon>
    </lineage>
</organism>
<evidence type="ECO:0000256" key="1">
    <source>
        <dbReference type="SAM" id="MobiDB-lite"/>
    </source>
</evidence>
<dbReference type="OrthoDB" id="1425501at2759"/>
<feature type="region of interest" description="Disordered" evidence="1">
    <location>
        <begin position="229"/>
        <end position="253"/>
    </location>
</feature>
<proteinExistence type="predicted"/>
<dbReference type="Gene3D" id="1.10.510.10">
    <property type="entry name" value="Transferase(Phosphotransferase) domain 1"/>
    <property type="match status" value="1"/>
</dbReference>
<evidence type="ECO:0000313" key="2">
    <source>
        <dbReference type="EMBL" id="KAF3455322.1"/>
    </source>
</evidence>
<feature type="region of interest" description="Disordered" evidence="1">
    <location>
        <begin position="63"/>
        <end position="85"/>
    </location>
</feature>
<dbReference type="EMBL" id="VOIH02000002">
    <property type="protein sequence ID" value="KAF3455322.1"/>
    <property type="molecule type" value="Genomic_DNA"/>
</dbReference>
<dbReference type="InterPro" id="IPR011009">
    <property type="entry name" value="Kinase-like_dom_sf"/>
</dbReference>
<feature type="compositionally biased region" description="Basic and acidic residues" evidence="1">
    <location>
        <begin position="65"/>
        <end position="74"/>
    </location>
</feature>
<accession>A0A8K0HM67</accession>
<name>A0A8K0HM67_9ROSA</name>
<sequence>MGGQVSREGDVYSYGILLLEMFTGKRTTDNIFAEGLNLHTFVANALPESFLQIVDPNVVPSASMTREEETHNDNGEVSSENQGQMNGNYGQSCLLSVLRIAVGCSMESPGDRLKMEVVTRQLHRTKKALLVGLQSASETEVLTMLDAIQVELNQSFAPLPQAQQDHDGIVPLPHPTEVQKVSRFMSGLKDSIRNELAMNIIWMMSEAINYAKKAENKLAWLYSKTNSSRRAYSAPLNDKPQYSRNTQTIPKPK</sequence>